<comment type="caution">
    <text evidence="2">The sequence shown here is derived from an EMBL/GenBank/DDBJ whole genome shotgun (WGS) entry which is preliminary data.</text>
</comment>
<reference evidence="2" key="1">
    <citation type="submission" date="2023-07" db="EMBL/GenBank/DDBJ databases">
        <authorList>
            <person name="Stuckert A."/>
        </authorList>
    </citation>
    <scope>NUCLEOTIDE SEQUENCE</scope>
</reference>
<name>A0ABN9L2E6_9NEOB</name>
<dbReference type="PANTHER" id="PTHR35250">
    <property type="entry name" value="SMALL INTEGRAL MEMBRANE PROTEIN 4"/>
    <property type="match status" value="1"/>
</dbReference>
<dbReference type="PANTHER" id="PTHR35250:SF1">
    <property type="entry name" value="UBIQUINOL-CYTOCHROME-C REDUCTASE COMPLEX ASSEMBLY FACTOR 5"/>
    <property type="match status" value="1"/>
</dbReference>
<accession>A0ABN9L2E6</accession>
<dbReference type="EMBL" id="CAUEEQ010007776">
    <property type="protein sequence ID" value="CAJ0931543.1"/>
    <property type="molecule type" value="Genomic_DNA"/>
</dbReference>
<keyword evidence="3" id="KW-1185">Reference proteome</keyword>
<evidence type="ECO:0008006" key="4">
    <source>
        <dbReference type="Google" id="ProtNLM"/>
    </source>
</evidence>
<protein>
    <recommendedName>
        <fullName evidence="4">Small integral membrane protein 4</fullName>
    </recommendedName>
</protein>
<evidence type="ECO:0000313" key="2">
    <source>
        <dbReference type="EMBL" id="CAJ0931543.1"/>
    </source>
</evidence>
<feature type="transmembrane region" description="Helical" evidence="1">
    <location>
        <begin position="41"/>
        <end position="61"/>
    </location>
</feature>
<keyword evidence="1" id="KW-1133">Transmembrane helix</keyword>
<gene>
    <name evidence="2" type="ORF">RIMI_LOCUS4737822</name>
</gene>
<sequence length="163" mass="18878">MDFSRKSVLVFRVPGGESAAMRQKSTLSTLMDMVPGKKRFGMYRFLPFFFVLGGAMEWFMINIRIGKETFYDVYRRRQSERRFFKVATFCFDDCFAHSWHSLDELQEVVTGNGFHFTDEVLAGRSCHVGLGQMEKTEKVNDSIRKDVSTSLTHTDACVMHPYL</sequence>
<organism evidence="2 3">
    <name type="scientific">Ranitomeya imitator</name>
    <name type="common">mimic poison frog</name>
    <dbReference type="NCBI Taxonomy" id="111125"/>
    <lineage>
        <taxon>Eukaryota</taxon>
        <taxon>Metazoa</taxon>
        <taxon>Chordata</taxon>
        <taxon>Craniata</taxon>
        <taxon>Vertebrata</taxon>
        <taxon>Euteleostomi</taxon>
        <taxon>Amphibia</taxon>
        <taxon>Batrachia</taxon>
        <taxon>Anura</taxon>
        <taxon>Neobatrachia</taxon>
        <taxon>Hyloidea</taxon>
        <taxon>Dendrobatidae</taxon>
        <taxon>Dendrobatinae</taxon>
        <taxon>Ranitomeya</taxon>
    </lineage>
</organism>
<dbReference type="InterPro" id="IPR028183">
    <property type="entry name" value="UQCC5"/>
</dbReference>
<evidence type="ECO:0000313" key="3">
    <source>
        <dbReference type="Proteomes" id="UP001176940"/>
    </source>
</evidence>
<keyword evidence="1" id="KW-0812">Transmembrane</keyword>
<dbReference type="Pfam" id="PF15114">
    <property type="entry name" value="UPF0640"/>
    <property type="match status" value="1"/>
</dbReference>
<evidence type="ECO:0000256" key="1">
    <source>
        <dbReference type="SAM" id="Phobius"/>
    </source>
</evidence>
<keyword evidence="1" id="KW-0472">Membrane</keyword>
<proteinExistence type="predicted"/>
<dbReference type="Proteomes" id="UP001176940">
    <property type="component" value="Unassembled WGS sequence"/>
</dbReference>